<sequence length="83" mass="8767">MIRSDEERQAAKKVQVARLAVKGSPGYPALYAKQPDQIRIAEEAAAARKIEREASEALKAATLAAGAEAASLWESNDLSTVGA</sequence>
<dbReference type="AlphaFoldDB" id="A0A0F9S6G9"/>
<evidence type="ECO:0000313" key="1">
    <source>
        <dbReference type="EMBL" id="KKN64465.1"/>
    </source>
</evidence>
<comment type="caution">
    <text evidence="1">The sequence shown here is derived from an EMBL/GenBank/DDBJ whole genome shotgun (WGS) entry which is preliminary data.</text>
</comment>
<protein>
    <submittedName>
        <fullName evidence="1">Uncharacterized protein</fullName>
    </submittedName>
</protein>
<organism evidence="1">
    <name type="scientific">marine sediment metagenome</name>
    <dbReference type="NCBI Taxonomy" id="412755"/>
    <lineage>
        <taxon>unclassified sequences</taxon>
        <taxon>metagenomes</taxon>
        <taxon>ecological metagenomes</taxon>
    </lineage>
</organism>
<accession>A0A0F9S6G9</accession>
<reference evidence="1" key="1">
    <citation type="journal article" date="2015" name="Nature">
        <title>Complex archaea that bridge the gap between prokaryotes and eukaryotes.</title>
        <authorList>
            <person name="Spang A."/>
            <person name="Saw J.H."/>
            <person name="Jorgensen S.L."/>
            <person name="Zaremba-Niedzwiedzka K."/>
            <person name="Martijn J."/>
            <person name="Lind A.E."/>
            <person name="van Eijk R."/>
            <person name="Schleper C."/>
            <person name="Guy L."/>
            <person name="Ettema T.J."/>
        </authorList>
    </citation>
    <scope>NUCLEOTIDE SEQUENCE</scope>
</reference>
<name>A0A0F9S6G9_9ZZZZ</name>
<dbReference type="EMBL" id="LAZR01000554">
    <property type="protein sequence ID" value="KKN64465.1"/>
    <property type="molecule type" value="Genomic_DNA"/>
</dbReference>
<proteinExistence type="predicted"/>
<gene>
    <name evidence="1" type="ORF">LCGC14_0491530</name>
</gene>